<feature type="compositionally biased region" description="Polar residues" evidence="1">
    <location>
        <begin position="190"/>
        <end position="199"/>
    </location>
</feature>
<organism evidence="2 3">
    <name type="scientific">Chlamydomonas eustigma</name>
    <dbReference type="NCBI Taxonomy" id="1157962"/>
    <lineage>
        <taxon>Eukaryota</taxon>
        <taxon>Viridiplantae</taxon>
        <taxon>Chlorophyta</taxon>
        <taxon>core chlorophytes</taxon>
        <taxon>Chlorophyceae</taxon>
        <taxon>CS clade</taxon>
        <taxon>Chlamydomonadales</taxon>
        <taxon>Chlamydomonadaceae</taxon>
        <taxon>Chlamydomonas</taxon>
    </lineage>
</organism>
<proteinExistence type="predicted"/>
<comment type="caution">
    <text evidence="2">The sequence shown here is derived from an EMBL/GenBank/DDBJ whole genome shotgun (WGS) entry which is preliminary data.</text>
</comment>
<name>A0A250WPD3_9CHLO</name>
<evidence type="ECO:0000256" key="1">
    <source>
        <dbReference type="SAM" id="MobiDB-lite"/>
    </source>
</evidence>
<feature type="region of interest" description="Disordered" evidence="1">
    <location>
        <begin position="168"/>
        <end position="223"/>
    </location>
</feature>
<reference evidence="2 3" key="1">
    <citation type="submission" date="2017-08" db="EMBL/GenBank/DDBJ databases">
        <title>Acidophilic green algal genome provides insights into adaptation to an acidic environment.</title>
        <authorList>
            <person name="Hirooka S."/>
            <person name="Hirose Y."/>
            <person name="Kanesaki Y."/>
            <person name="Higuchi S."/>
            <person name="Fujiwara T."/>
            <person name="Onuma R."/>
            <person name="Era A."/>
            <person name="Ohbayashi R."/>
            <person name="Uzuka A."/>
            <person name="Nozaki H."/>
            <person name="Yoshikawa H."/>
            <person name="Miyagishima S.Y."/>
        </authorList>
    </citation>
    <scope>NUCLEOTIDE SEQUENCE [LARGE SCALE GENOMIC DNA]</scope>
    <source>
        <strain evidence="2 3">NIES-2499</strain>
    </source>
</reference>
<dbReference type="Proteomes" id="UP000232323">
    <property type="component" value="Unassembled WGS sequence"/>
</dbReference>
<dbReference type="EMBL" id="BEGY01000001">
    <property type="protein sequence ID" value="GAX72688.1"/>
    <property type="molecule type" value="Genomic_DNA"/>
</dbReference>
<protein>
    <submittedName>
        <fullName evidence="2">Uncharacterized protein</fullName>
    </submittedName>
</protein>
<evidence type="ECO:0000313" key="3">
    <source>
        <dbReference type="Proteomes" id="UP000232323"/>
    </source>
</evidence>
<sequence length="354" mass="37892">MRGLGSIRLDSLKLRDGGRNLPTLSALTRSYDNVCTPDSKIIDDELSKHGSIVIKKDSSLPSSACGLPNSSRTACLHSVVSRMGNVTPSVRGSRAEALGTSEASIMNFQNSHSPLSFQSEEGHSKPYLAPLPVNDPLNRLSGMRRNSAHASVDGSISLLQTHVPAVLRGPPQRSHSVQFDHVSRGEAETRTASQSHQDASQPQRFFKPQPPPTPSPGHTCPRHRHLRISLNGQTSTSTAGLESPVGLSLKRTVSEGSSLDCQHHARSVSIQAVPSHPKDVVKALRQNSLRGLRGGALVGREQEERSDSPDVVMQAAGTEEMYCSAASGLSGPSTPQHMIKAPTALFPTLKSRNI</sequence>
<keyword evidence="3" id="KW-1185">Reference proteome</keyword>
<dbReference type="AlphaFoldDB" id="A0A250WPD3"/>
<gene>
    <name evidence="2" type="ORF">CEUSTIGMA_g144.t1</name>
</gene>
<evidence type="ECO:0000313" key="2">
    <source>
        <dbReference type="EMBL" id="GAX72688.1"/>
    </source>
</evidence>
<accession>A0A250WPD3</accession>